<evidence type="ECO:0000313" key="8">
    <source>
        <dbReference type="EMBL" id="EHQ59210.1"/>
    </source>
</evidence>
<feature type="compositionally biased region" description="Basic and acidic residues" evidence="6">
    <location>
        <begin position="50"/>
        <end position="59"/>
    </location>
</feature>
<dbReference type="PROSITE" id="PS51257">
    <property type="entry name" value="PROKAR_LIPOPROTEIN"/>
    <property type="match status" value="1"/>
</dbReference>
<reference evidence="8 9" key="1">
    <citation type="journal article" date="2012" name="J. Bacteriol.">
        <title>Genome Sequence of the Pattern-Forming Social Bacterium Paenibacillus dendritiformis C454 Chiral Morphotype.</title>
        <authorList>
            <person name="Sirota-Madi A."/>
            <person name="Olender T."/>
            <person name="Helman Y."/>
            <person name="Brainis I."/>
            <person name="Finkelshtein A."/>
            <person name="Roth D."/>
            <person name="Hagai E."/>
            <person name="Leshkowitz D."/>
            <person name="Brodsky L."/>
            <person name="Galatenko V."/>
            <person name="Nikolaev V."/>
            <person name="Gutnick D.L."/>
            <person name="Lancet D."/>
            <person name="Ben-Jacob E."/>
        </authorList>
    </citation>
    <scope>NUCLEOTIDE SEQUENCE [LARGE SCALE GENOMIC DNA]</scope>
    <source>
        <strain evidence="8 9">C454</strain>
    </source>
</reference>
<dbReference type="PANTHER" id="PTHR30532">
    <property type="entry name" value="IRON III DICITRATE-BINDING PERIPLASMIC PROTEIN"/>
    <property type="match status" value="1"/>
</dbReference>
<evidence type="ECO:0000256" key="6">
    <source>
        <dbReference type="SAM" id="MobiDB-lite"/>
    </source>
</evidence>
<accession>H3SNW5</accession>
<protein>
    <submittedName>
        <fullName evidence="8">Ferrichrome ABC transporter ferrichrome-binding protein</fullName>
    </submittedName>
</protein>
<dbReference type="PANTHER" id="PTHR30532:SF24">
    <property type="entry name" value="FERRIC ENTEROBACTIN-BINDING PERIPLASMIC PROTEIN FEPB"/>
    <property type="match status" value="1"/>
</dbReference>
<dbReference type="STRING" id="1131935.PDENDC454_26358"/>
<sequence>MNRWIGLIVSLLILIGGVLAGCSGTPADNMPSPNEANVHESEQSGGASRAEADEAKTHEWPRTITDAAGHEVVLKDKPGRIAVLHPLYLDYFFALDTPPIASSSAMSAMEEFSTLRPYAGTAEIADLGSGRDLNLEAIMASNPDVIVTFKGHVDANYDELSKIAPVIQIDYSDTWENATMICAQIVGKEELAERVIKETKEMIEKTKERLGDLKNNSFALLRVDGKANFTAQGTKNTMYYNQTAGFGLLAPDGYPEDSAVLSLEALSEMNPDYIIFQHDLDVAKAAVQEKESSAVWQALKSVKNNHVLFFDNSLNTGSVLAIRLAAENFMELAGQ</sequence>
<dbReference type="Pfam" id="PF01497">
    <property type="entry name" value="Peripla_BP_2"/>
    <property type="match status" value="1"/>
</dbReference>
<feature type="domain" description="Fe/B12 periplasmic-binding" evidence="7">
    <location>
        <begin position="80"/>
        <end position="335"/>
    </location>
</feature>
<evidence type="ECO:0000256" key="2">
    <source>
        <dbReference type="ARBA" id="ARBA00008814"/>
    </source>
</evidence>
<dbReference type="GO" id="GO:0030288">
    <property type="term" value="C:outer membrane-bounded periplasmic space"/>
    <property type="evidence" value="ECO:0007669"/>
    <property type="project" value="TreeGrafter"/>
</dbReference>
<gene>
    <name evidence="8" type="ORF">PDENDC454_26358</name>
</gene>
<evidence type="ECO:0000259" key="7">
    <source>
        <dbReference type="PROSITE" id="PS50983"/>
    </source>
</evidence>
<keyword evidence="3" id="KW-0813">Transport</keyword>
<evidence type="ECO:0000256" key="4">
    <source>
        <dbReference type="ARBA" id="ARBA00022729"/>
    </source>
</evidence>
<keyword evidence="4" id="KW-0732">Signal</keyword>
<comment type="caution">
    <text evidence="8">The sequence shown here is derived from an EMBL/GenBank/DDBJ whole genome shotgun (WGS) entry which is preliminary data.</text>
</comment>
<comment type="similarity">
    <text evidence="2">Belongs to the bacterial solute-binding protein 8 family.</text>
</comment>
<name>H3SNW5_9BACL</name>
<dbReference type="Gene3D" id="3.40.50.1980">
    <property type="entry name" value="Nitrogenase molybdenum iron protein domain"/>
    <property type="match status" value="2"/>
</dbReference>
<dbReference type="OrthoDB" id="9793175at2"/>
<dbReference type="AlphaFoldDB" id="H3SNW5"/>
<comment type="subcellular location">
    <subcellularLocation>
        <location evidence="1">Cell envelope</location>
    </subcellularLocation>
</comment>
<dbReference type="EMBL" id="AHKH01000172">
    <property type="protein sequence ID" value="EHQ59210.1"/>
    <property type="molecule type" value="Genomic_DNA"/>
</dbReference>
<evidence type="ECO:0000313" key="9">
    <source>
        <dbReference type="Proteomes" id="UP000003900"/>
    </source>
</evidence>
<keyword evidence="5" id="KW-0175">Coiled coil</keyword>
<organism evidence="8 9">
    <name type="scientific">Paenibacillus dendritiformis C454</name>
    <dbReference type="NCBI Taxonomy" id="1131935"/>
    <lineage>
        <taxon>Bacteria</taxon>
        <taxon>Bacillati</taxon>
        <taxon>Bacillota</taxon>
        <taxon>Bacilli</taxon>
        <taxon>Bacillales</taxon>
        <taxon>Paenibacillaceae</taxon>
        <taxon>Paenibacillus</taxon>
    </lineage>
</organism>
<dbReference type="GO" id="GO:1901678">
    <property type="term" value="P:iron coordination entity transport"/>
    <property type="evidence" value="ECO:0007669"/>
    <property type="project" value="UniProtKB-ARBA"/>
</dbReference>
<evidence type="ECO:0000256" key="3">
    <source>
        <dbReference type="ARBA" id="ARBA00022448"/>
    </source>
</evidence>
<feature type="coiled-coil region" evidence="5">
    <location>
        <begin position="189"/>
        <end position="216"/>
    </location>
</feature>
<dbReference type="PATRIC" id="fig|1131935.3.peg.5454"/>
<dbReference type="InterPro" id="IPR051313">
    <property type="entry name" value="Bact_iron-sidero_bind"/>
</dbReference>
<proteinExistence type="inferred from homology"/>
<dbReference type="Proteomes" id="UP000003900">
    <property type="component" value="Unassembled WGS sequence"/>
</dbReference>
<dbReference type="SUPFAM" id="SSF53807">
    <property type="entry name" value="Helical backbone' metal receptor"/>
    <property type="match status" value="1"/>
</dbReference>
<evidence type="ECO:0000256" key="5">
    <source>
        <dbReference type="SAM" id="Coils"/>
    </source>
</evidence>
<keyword evidence="9" id="KW-1185">Reference proteome</keyword>
<dbReference type="PROSITE" id="PS50983">
    <property type="entry name" value="FE_B12_PBP"/>
    <property type="match status" value="1"/>
</dbReference>
<evidence type="ECO:0000256" key="1">
    <source>
        <dbReference type="ARBA" id="ARBA00004196"/>
    </source>
</evidence>
<dbReference type="InterPro" id="IPR002491">
    <property type="entry name" value="ABC_transptr_periplasmic_BD"/>
</dbReference>
<feature type="region of interest" description="Disordered" evidence="6">
    <location>
        <begin position="26"/>
        <end position="59"/>
    </location>
</feature>